<dbReference type="Gene3D" id="3.30.420.180">
    <property type="entry name" value="CobE/GbiG C-terminal domain"/>
    <property type="match status" value="1"/>
</dbReference>
<organism evidence="3 4">
    <name type="scientific">Selenomonas artemidis F0399</name>
    <dbReference type="NCBI Taxonomy" id="749551"/>
    <lineage>
        <taxon>Bacteria</taxon>
        <taxon>Bacillati</taxon>
        <taxon>Bacillota</taxon>
        <taxon>Negativicutes</taxon>
        <taxon>Selenomonadales</taxon>
        <taxon>Selenomonadaceae</taxon>
        <taxon>Selenomonas</taxon>
    </lineage>
</organism>
<gene>
    <name evidence="3" type="ORF">HMPREF9555_00230</name>
</gene>
<dbReference type="Pfam" id="PF11760">
    <property type="entry name" value="CbiG_N"/>
    <property type="match status" value="1"/>
</dbReference>
<dbReference type="Pfam" id="PF01890">
    <property type="entry name" value="CbiG_C"/>
    <property type="match status" value="1"/>
</dbReference>
<dbReference type="InterPro" id="IPR021744">
    <property type="entry name" value="CbiG_N"/>
</dbReference>
<evidence type="ECO:0000313" key="4">
    <source>
        <dbReference type="Proteomes" id="UP000004633"/>
    </source>
</evidence>
<evidence type="ECO:0000259" key="1">
    <source>
        <dbReference type="Pfam" id="PF01890"/>
    </source>
</evidence>
<dbReference type="Gene3D" id="3.40.50.11220">
    <property type="match status" value="1"/>
</dbReference>
<dbReference type="HOGENOM" id="CLU_028397_0_0_9"/>
<feature type="domain" description="Cobalamin synthesis G N-terminal" evidence="2">
    <location>
        <begin position="54"/>
        <end position="134"/>
    </location>
</feature>
<dbReference type="EMBL" id="AECV01000001">
    <property type="protein sequence ID" value="EFW30602.1"/>
    <property type="molecule type" value="Genomic_DNA"/>
</dbReference>
<protein>
    <submittedName>
        <fullName evidence="3">CbiG</fullName>
    </submittedName>
</protein>
<dbReference type="Proteomes" id="UP000004633">
    <property type="component" value="Unassembled WGS sequence"/>
</dbReference>
<dbReference type="SUPFAM" id="SSF159672">
    <property type="entry name" value="CbiG N-terminal domain-like"/>
    <property type="match status" value="1"/>
</dbReference>
<dbReference type="InterPro" id="IPR038029">
    <property type="entry name" value="GbiG_N_sf"/>
</dbReference>
<dbReference type="InterPro" id="IPR036518">
    <property type="entry name" value="CobE/GbiG_C_sf"/>
</dbReference>
<evidence type="ECO:0000313" key="3">
    <source>
        <dbReference type="EMBL" id="EFW30602.1"/>
    </source>
</evidence>
<dbReference type="InterPro" id="IPR002750">
    <property type="entry name" value="CobE/GbiG_C"/>
</dbReference>
<dbReference type="InterPro" id="IPR052553">
    <property type="entry name" value="CbiG_hydrolase"/>
</dbReference>
<proteinExistence type="predicted"/>
<dbReference type="RefSeq" id="WP_009348890.1">
    <property type="nucleotide sequence ID" value="NZ_GL638127.1"/>
</dbReference>
<feature type="domain" description="CobE/GbiG C-terminal" evidence="1">
    <location>
        <begin position="239"/>
        <end position="360"/>
    </location>
</feature>
<accession>E7MZT8</accession>
<evidence type="ECO:0000259" key="2">
    <source>
        <dbReference type="Pfam" id="PF11760"/>
    </source>
</evidence>
<reference evidence="3 4" key="1">
    <citation type="submission" date="2010-08" db="EMBL/GenBank/DDBJ databases">
        <authorList>
            <person name="Weinstock G."/>
            <person name="Sodergren E."/>
            <person name="Clifton S."/>
            <person name="Fulton L."/>
            <person name="Fulton B."/>
            <person name="Courtney L."/>
            <person name="Fronick C."/>
            <person name="Harrison M."/>
            <person name="Strong C."/>
            <person name="Farmer C."/>
            <person name="Delahaunty K."/>
            <person name="Markovic C."/>
            <person name="Hall O."/>
            <person name="Minx P."/>
            <person name="Tomlinson C."/>
            <person name="Mitreva M."/>
            <person name="Hou S."/>
            <person name="Chen J."/>
            <person name="Wollam A."/>
            <person name="Pepin K.H."/>
            <person name="Johnson M."/>
            <person name="Bhonagiri V."/>
            <person name="Zhang X."/>
            <person name="Suruliraj S."/>
            <person name="Warren W."/>
            <person name="Chinwalla A."/>
            <person name="Mardis E.R."/>
            <person name="Wilson R.K."/>
        </authorList>
    </citation>
    <scope>NUCLEOTIDE SEQUENCE [LARGE SCALE GENOMIC DNA]</scope>
    <source>
        <strain evidence="3 4">F0399</strain>
    </source>
</reference>
<dbReference type="PANTHER" id="PTHR37477:SF1">
    <property type="entry name" value="COBALT-PRECORRIN-5A HYDROLASE"/>
    <property type="match status" value="1"/>
</dbReference>
<sequence length="364" mass="39432">MRTALFALTQGGVRLALRLHDAEGGKGTLFFPERMREQVPAERKVQYFVRLADVMQDAFGRYDTLVCVMATGIVVRMIAPYINSKLYDPAVLVFDEQGRHGISLLSGHVGGANEYTQRLCAVIGADPVITTATDVTGVRAPDAIAARLALRPEPKVAIQVLNSALLEGKWLDYFLDRAVAQHEFYEAGLCGEGISAAPFEGILPPPEEAQYRVVVTAAERVPDASEMPMRTLYLVPRRLIAGVGCRAGVPEEEIMRALTEACAQIGRDVSAISVIASTEVKRNEPGLLAAARTLNREIIFYAREELAQMVEQYGLKESNFVKQTIGVGNVSEAAALCAAGKSGGRMALGRTVLGKVTVALLWEK</sequence>
<dbReference type="SUPFAM" id="SSF159664">
    <property type="entry name" value="CobE/GbiG C-terminal domain-like"/>
    <property type="match status" value="1"/>
</dbReference>
<dbReference type="PANTHER" id="PTHR37477">
    <property type="entry name" value="COBALT-PRECORRIN-5A HYDROLASE"/>
    <property type="match status" value="1"/>
</dbReference>
<dbReference type="STRING" id="749551.HMPREF9555_00230"/>
<comment type="caution">
    <text evidence="3">The sequence shown here is derived from an EMBL/GenBank/DDBJ whole genome shotgun (WGS) entry which is preliminary data.</text>
</comment>
<keyword evidence="4" id="KW-1185">Reference proteome</keyword>
<dbReference type="AlphaFoldDB" id="E7MZT8"/>
<name>E7MZT8_9FIRM</name>
<dbReference type="GO" id="GO:0009236">
    <property type="term" value="P:cobalamin biosynthetic process"/>
    <property type="evidence" value="ECO:0007669"/>
    <property type="project" value="InterPro"/>
</dbReference>